<sequence>MSEPIPSLSDLSEAWFTELLRSDGALDEHTSVASVTLSPFGSAESMMSALHRATLTYDGPTDAPSSLIVKLASASERQRFIAGMFKFYEREIRFYAELATRARVRAPRALRAAMHPSEPFFVLVLEEVTGRRQIDQLEGVGFDDAVTVVRTLADFHASFWDHDFGALAETFIPMNAPPMHAIIPASFQGDWATARERAAGVLADEVLALCDRHESVASRLLEDMMGPNTLAHADCRSDNLLFDDDGIIVLDFQLAAICSGLCDVSYFVAQSVRDDVAAARADEVVDLYLARLAEHGVQIGRDEAMRAYRAALVFFLSIPVSLLAGVDLPERSVALATTMLRRASAEIIRTGTHEIYV</sequence>
<evidence type="ECO:0000313" key="2">
    <source>
        <dbReference type="EMBL" id="CAB4542812.1"/>
    </source>
</evidence>
<dbReference type="InterPro" id="IPR004119">
    <property type="entry name" value="EcKL"/>
</dbReference>
<dbReference type="InterPro" id="IPR015897">
    <property type="entry name" value="CHK_kinase-like"/>
</dbReference>
<accession>A0A6J6BUX7</accession>
<dbReference type="PANTHER" id="PTHR11012">
    <property type="entry name" value="PROTEIN KINASE-LIKE DOMAIN-CONTAINING"/>
    <property type="match status" value="1"/>
</dbReference>
<proteinExistence type="predicted"/>
<evidence type="ECO:0000259" key="1">
    <source>
        <dbReference type="SMART" id="SM00587"/>
    </source>
</evidence>
<dbReference type="InterPro" id="IPR011009">
    <property type="entry name" value="Kinase-like_dom_sf"/>
</dbReference>
<protein>
    <submittedName>
        <fullName evidence="2">Unannotated protein</fullName>
    </submittedName>
</protein>
<dbReference type="PANTHER" id="PTHR11012:SF30">
    <property type="entry name" value="PROTEIN KINASE-LIKE DOMAIN-CONTAINING"/>
    <property type="match status" value="1"/>
</dbReference>
<name>A0A6J6BUX7_9ZZZZ</name>
<dbReference type="EMBL" id="CAEZSR010000008">
    <property type="protein sequence ID" value="CAB4542812.1"/>
    <property type="molecule type" value="Genomic_DNA"/>
</dbReference>
<dbReference type="Gene3D" id="3.90.1200.10">
    <property type="match status" value="1"/>
</dbReference>
<reference evidence="2" key="1">
    <citation type="submission" date="2020-05" db="EMBL/GenBank/DDBJ databases">
        <authorList>
            <person name="Chiriac C."/>
            <person name="Salcher M."/>
            <person name="Ghai R."/>
            <person name="Kavagutti S V."/>
        </authorList>
    </citation>
    <scope>NUCLEOTIDE SEQUENCE</scope>
</reference>
<organism evidence="2">
    <name type="scientific">freshwater metagenome</name>
    <dbReference type="NCBI Taxonomy" id="449393"/>
    <lineage>
        <taxon>unclassified sequences</taxon>
        <taxon>metagenomes</taxon>
        <taxon>ecological metagenomes</taxon>
    </lineage>
</organism>
<dbReference type="Pfam" id="PF02958">
    <property type="entry name" value="EcKL"/>
    <property type="match status" value="1"/>
</dbReference>
<gene>
    <name evidence="2" type="ORF">UFOPK1493_00429</name>
</gene>
<dbReference type="SMART" id="SM00587">
    <property type="entry name" value="CHK"/>
    <property type="match status" value="1"/>
</dbReference>
<dbReference type="AlphaFoldDB" id="A0A6J6BUX7"/>
<dbReference type="SUPFAM" id="SSF56112">
    <property type="entry name" value="Protein kinase-like (PK-like)"/>
    <property type="match status" value="1"/>
</dbReference>
<feature type="domain" description="CHK kinase-like" evidence="1">
    <location>
        <begin position="123"/>
        <end position="298"/>
    </location>
</feature>